<sequence>MKKKTLKARFEKRRAKKAKRKPQDNQGEKSKESDSK</sequence>
<protein>
    <submittedName>
        <fullName evidence="2">Uncharacterized protein</fullName>
    </submittedName>
</protein>
<dbReference type="Gramene" id="MELO3C029403.2.1">
    <property type="protein sequence ID" value="MELO3C029403.2.1"/>
    <property type="gene ID" value="MELO3C029403.2"/>
</dbReference>
<evidence type="ECO:0000256" key="1">
    <source>
        <dbReference type="SAM" id="MobiDB-lite"/>
    </source>
</evidence>
<reference evidence="2" key="1">
    <citation type="submission" date="2023-03" db="UniProtKB">
        <authorList>
            <consortium name="EnsemblPlants"/>
        </authorList>
    </citation>
    <scope>IDENTIFICATION</scope>
</reference>
<feature type="region of interest" description="Disordered" evidence="1">
    <location>
        <begin position="1"/>
        <end position="36"/>
    </location>
</feature>
<dbReference type="AlphaFoldDB" id="A0A9I9E6I8"/>
<feature type="compositionally biased region" description="Basic residues" evidence="1">
    <location>
        <begin position="1"/>
        <end position="20"/>
    </location>
</feature>
<dbReference type="EnsemblPlants" id="MELO3C029403.2.1">
    <property type="protein sequence ID" value="MELO3C029403.2.1"/>
    <property type="gene ID" value="MELO3C029403.2"/>
</dbReference>
<evidence type="ECO:0000313" key="2">
    <source>
        <dbReference type="EnsemblPlants" id="MELO3C029403.2.1"/>
    </source>
</evidence>
<organism evidence="2">
    <name type="scientific">Cucumis melo</name>
    <name type="common">Muskmelon</name>
    <dbReference type="NCBI Taxonomy" id="3656"/>
    <lineage>
        <taxon>Eukaryota</taxon>
        <taxon>Viridiplantae</taxon>
        <taxon>Streptophyta</taxon>
        <taxon>Embryophyta</taxon>
        <taxon>Tracheophyta</taxon>
        <taxon>Spermatophyta</taxon>
        <taxon>Magnoliopsida</taxon>
        <taxon>eudicotyledons</taxon>
        <taxon>Gunneridae</taxon>
        <taxon>Pentapetalae</taxon>
        <taxon>rosids</taxon>
        <taxon>fabids</taxon>
        <taxon>Cucurbitales</taxon>
        <taxon>Cucurbitaceae</taxon>
        <taxon>Benincaseae</taxon>
        <taxon>Cucumis</taxon>
    </lineage>
</organism>
<feature type="compositionally biased region" description="Basic and acidic residues" evidence="1">
    <location>
        <begin position="21"/>
        <end position="36"/>
    </location>
</feature>
<proteinExistence type="predicted"/>
<accession>A0A9I9E6I8</accession>
<name>A0A9I9E6I8_CUCME</name>